<keyword evidence="2" id="KW-1185">Reference proteome</keyword>
<organism evidence="1 2">
    <name type="scientific">Gossypium armourianum</name>
    <dbReference type="NCBI Taxonomy" id="34283"/>
    <lineage>
        <taxon>Eukaryota</taxon>
        <taxon>Viridiplantae</taxon>
        <taxon>Streptophyta</taxon>
        <taxon>Embryophyta</taxon>
        <taxon>Tracheophyta</taxon>
        <taxon>Spermatophyta</taxon>
        <taxon>Magnoliopsida</taxon>
        <taxon>eudicotyledons</taxon>
        <taxon>Gunneridae</taxon>
        <taxon>Pentapetalae</taxon>
        <taxon>rosids</taxon>
        <taxon>malvids</taxon>
        <taxon>Malvales</taxon>
        <taxon>Malvaceae</taxon>
        <taxon>Malvoideae</taxon>
        <taxon>Gossypium</taxon>
    </lineage>
</organism>
<feature type="non-terminal residue" evidence="1">
    <location>
        <position position="49"/>
    </location>
</feature>
<gene>
    <name evidence="1" type="ORF">Goarm_003930</name>
</gene>
<protein>
    <submittedName>
        <fullName evidence="1">Uncharacterized protein</fullName>
    </submittedName>
</protein>
<evidence type="ECO:0000313" key="2">
    <source>
        <dbReference type="Proteomes" id="UP000593575"/>
    </source>
</evidence>
<evidence type="ECO:0000313" key="1">
    <source>
        <dbReference type="EMBL" id="MBA0841439.1"/>
    </source>
</evidence>
<dbReference type="Proteomes" id="UP000593575">
    <property type="component" value="Unassembled WGS sequence"/>
</dbReference>
<reference evidence="1 2" key="1">
    <citation type="journal article" date="2019" name="Genome Biol. Evol.">
        <title>Insights into the evolution of the New World diploid cottons (Gossypium, subgenus Houzingenia) based on genome sequencing.</title>
        <authorList>
            <person name="Grover C.E."/>
            <person name="Arick M.A. 2nd"/>
            <person name="Thrash A."/>
            <person name="Conover J.L."/>
            <person name="Sanders W.S."/>
            <person name="Peterson D.G."/>
            <person name="Frelichowski J.E."/>
            <person name="Scheffler J.A."/>
            <person name="Scheffler B.E."/>
            <person name="Wendel J.F."/>
        </authorList>
    </citation>
    <scope>NUCLEOTIDE SEQUENCE [LARGE SCALE GENOMIC DNA]</scope>
    <source>
        <strain evidence="1">6</strain>
        <tissue evidence="1">Leaf</tissue>
    </source>
</reference>
<dbReference type="AlphaFoldDB" id="A0A7J9K574"/>
<name>A0A7J9K574_9ROSI</name>
<proteinExistence type="predicted"/>
<comment type="caution">
    <text evidence="1">The sequence shown here is derived from an EMBL/GenBank/DDBJ whole genome shotgun (WGS) entry which is preliminary data.</text>
</comment>
<accession>A0A7J9K574</accession>
<sequence length="49" mass="5720">MGHSLKECQVLNPVEKEKFKEYPNYTLALKAEPNLIGKEHMKFNDLSKK</sequence>
<dbReference type="EMBL" id="JABFAE010000011">
    <property type="protein sequence ID" value="MBA0841439.1"/>
    <property type="molecule type" value="Genomic_DNA"/>
</dbReference>